<dbReference type="Proteomes" id="UP000507470">
    <property type="component" value="Unassembled WGS sequence"/>
</dbReference>
<feature type="region of interest" description="Disordered" evidence="1">
    <location>
        <begin position="100"/>
        <end position="128"/>
    </location>
</feature>
<feature type="compositionally biased region" description="Basic and acidic residues" evidence="1">
    <location>
        <begin position="119"/>
        <end position="128"/>
    </location>
</feature>
<sequence>MIEMSHPTTSVNWPNLPCASNIVQSLQPKTDILKDTNIQRLDQRTKTNGEDNVNIFVSSPTEERKALTFVFSTKNEKDNIINKEFAVTIKRNSFKHCKTSNNVKSVSSSSSEQSANEGILERDEKTCEHPSQYMSLNVNDMEYLNSYSSPITENKLRKS</sequence>
<reference evidence="2 3" key="1">
    <citation type="submission" date="2020-06" db="EMBL/GenBank/DDBJ databases">
        <authorList>
            <person name="Li R."/>
            <person name="Bekaert M."/>
        </authorList>
    </citation>
    <scope>NUCLEOTIDE SEQUENCE [LARGE SCALE GENOMIC DNA]</scope>
    <source>
        <strain evidence="3">wild</strain>
    </source>
</reference>
<evidence type="ECO:0000256" key="1">
    <source>
        <dbReference type="SAM" id="MobiDB-lite"/>
    </source>
</evidence>
<feature type="compositionally biased region" description="Low complexity" evidence="1">
    <location>
        <begin position="100"/>
        <end position="111"/>
    </location>
</feature>
<evidence type="ECO:0000313" key="2">
    <source>
        <dbReference type="EMBL" id="CAC5417595.1"/>
    </source>
</evidence>
<dbReference type="EMBL" id="CACVKT020008775">
    <property type="protein sequence ID" value="CAC5417595.1"/>
    <property type="molecule type" value="Genomic_DNA"/>
</dbReference>
<organism evidence="2 3">
    <name type="scientific">Mytilus coruscus</name>
    <name type="common">Sea mussel</name>
    <dbReference type="NCBI Taxonomy" id="42192"/>
    <lineage>
        <taxon>Eukaryota</taxon>
        <taxon>Metazoa</taxon>
        <taxon>Spiralia</taxon>
        <taxon>Lophotrochozoa</taxon>
        <taxon>Mollusca</taxon>
        <taxon>Bivalvia</taxon>
        <taxon>Autobranchia</taxon>
        <taxon>Pteriomorphia</taxon>
        <taxon>Mytilida</taxon>
        <taxon>Mytiloidea</taxon>
        <taxon>Mytilidae</taxon>
        <taxon>Mytilinae</taxon>
        <taxon>Mytilus</taxon>
    </lineage>
</organism>
<proteinExistence type="predicted"/>
<name>A0A6J8EDB0_MYTCO</name>
<accession>A0A6J8EDB0</accession>
<dbReference type="AlphaFoldDB" id="A0A6J8EDB0"/>
<evidence type="ECO:0000313" key="3">
    <source>
        <dbReference type="Proteomes" id="UP000507470"/>
    </source>
</evidence>
<keyword evidence="3" id="KW-1185">Reference proteome</keyword>
<gene>
    <name evidence="2" type="ORF">MCOR_50089</name>
</gene>
<protein>
    <submittedName>
        <fullName evidence="2">Uncharacterized protein</fullName>
    </submittedName>
</protein>